<dbReference type="PANTHER" id="PTHR36695:SF12">
    <property type="entry name" value="AGAP008648-PA"/>
    <property type="match status" value="1"/>
</dbReference>
<name>A0A914A6M2_PATMI</name>
<evidence type="ECO:0000259" key="1">
    <source>
        <dbReference type="Pfam" id="PF12248"/>
    </source>
</evidence>
<reference evidence="2" key="1">
    <citation type="submission" date="2022-11" db="UniProtKB">
        <authorList>
            <consortium name="EnsemblMetazoa"/>
        </authorList>
    </citation>
    <scope>IDENTIFICATION</scope>
</reference>
<accession>A0A914A6M2</accession>
<protein>
    <recommendedName>
        <fullName evidence="1">Farnesoic acid O-methyl transferase domain-containing protein</fullName>
    </recommendedName>
</protein>
<dbReference type="GeneID" id="119730547"/>
<organism evidence="2 3">
    <name type="scientific">Patiria miniata</name>
    <name type="common">Bat star</name>
    <name type="synonym">Asterina miniata</name>
    <dbReference type="NCBI Taxonomy" id="46514"/>
    <lineage>
        <taxon>Eukaryota</taxon>
        <taxon>Metazoa</taxon>
        <taxon>Echinodermata</taxon>
        <taxon>Eleutherozoa</taxon>
        <taxon>Asterozoa</taxon>
        <taxon>Asteroidea</taxon>
        <taxon>Valvatacea</taxon>
        <taxon>Valvatida</taxon>
        <taxon>Asterinidae</taxon>
        <taxon>Patiria</taxon>
    </lineage>
</organism>
<sequence>MILTASTLTVLVSCHQVCFIGWECNPQSGIPLRWFLPYKDPCKCTAIRLGGVDIPDSSYRSEAPRYLDKLIISEDPAEIQTFYTCKECNSTYHLVPYRRKFPFPAFHDAFVLDFSVQARNAAMVVLSTDGTEAGDQYQMVLGIGGGIAIRRCTECRKLHFVSSPGVLSEQEMRRFWLRHDNGTFALGKHQQAAYFKWTDPEPKAAPLFYGFASWDWPQTWAAHHACH</sequence>
<dbReference type="PANTHER" id="PTHR36695">
    <property type="entry name" value="AGAP008648-PA"/>
    <property type="match status" value="1"/>
</dbReference>
<dbReference type="Pfam" id="PF12248">
    <property type="entry name" value="Methyltransf_FA"/>
    <property type="match status" value="1"/>
</dbReference>
<dbReference type="Proteomes" id="UP000887568">
    <property type="component" value="Unplaced"/>
</dbReference>
<evidence type="ECO:0000313" key="3">
    <source>
        <dbReference type="Proteomes" id="UP000887568"/>
    </source>
</evidence>
<proteinExistence type="predicted"/>
<dbReference type="RefSeq" id="XP_038059453.1">
    <property type="nucleotide sequence ID" value="XM_038203525.1"/>
</dbReference>
<dbReference type="InterPro" id="IPR022041">
    <property type="entry name" value="Methyltransf_FA"/>
</dbReference>
<keyword evidence="3" id="KW-1185">Reference proteome</keyword>
<dbReference type="AlphaFoldDB" id="A0A914A6M2"/>
<dbReference type="EnsemblMetazoa" id="XM_038203525.1">
    <property type="protein sequence ID" value="XP_038059453.1"/>
    <property type="gene ID" value="LOC119730547"/>
</dbReference>
<feature type="domain" description="Farnesoic acid O-methyl transferase" evidence="1">
    <location>
        <begin position="95"/>
        <end position="221"/>
    </location>
</feature>
<evidence type="ECO:0000313" key="2">
    <source>
        <dbReference type="EnsemblMetazoa" id="XP_038059453.1"/>
    </source>
</evidence>